<proteinExistence type="predicted"/>
<dbReference type="AlphaFoldDB" id="A0ABD0QMW7"/>
<comment type="caution">
    <text evidence="1">The sequence shown here is derived from an EMBL/GenBank/DDBJ whole genome shotgun (WGS) entry which is preliminary data.</text>
</comment>
<evidence type="ECO:0000313" key="2">
    <source>
        <dbReference type="Proteomes" id="UP001529510"/>
    </source>
</evidence>
<protein>
    <submittedName>
        <fullName evidence="1">Uncharacterized protein</fullName>
    </submittedName>
</protein>
<accession>A0ABD0QMW7</accession>
<evidence type="ECO:0000313" key="1">
    <source>
        <dbReference type="EMBL" id="KAL0187583.1"/>
    </source>
</evidence>
<gene>
    <name evidence="1" type="ORF">M9458_014682</name>
</gene>
<keyword evidence="2" id="KW-1185">Reference proteome</keyword>
<dbReference type="EMBL" id="JAMKFB020000007">
    <property type="protein sequence ID" value="KAL0187583.1"/>
    <property type="molecule type" value="Genomic_DNA"/>
</dbReference>
<reference evidence="1 2" key="1">
    <citation type="submission" date="2024-05" db="EMBL/GenBank/DDBJ databases">
        <title>Genome sequencing and assembly of Indian major carp, Cirrhinus mrigala (Hamilton, 1822).</title>
        <authorList>
            <person name="Mohindra V."/>
            <person name="Chowdhury L.M."/>
            <person name="Lal K."/>
            <person name="Jena J.K."/>
        </authorList>
    </citation>
    <scope>NUCLEOTIDE SEQUENCE [LARGE SCALE GENOMIC DNA]</scope>
    <source>
        <strain evidence="1">CM1030</strain>
        <tissue evidence="1">Blood</tissue>
    </source>
</reference>
<sequence>MYKVPKPKRPRYESEVRRDKVRNKTRICIGDAFDRWRRLKTEKNFKTDANVANFLLD</sequence>
<dbReference type="Proteomes" id="UP001529510">
    <property type="component" value="Unassembled WGS sequence"/>
</dbReference>
<name>A0ABD0QMW7_CIRMR</name>
<organism evidence="1 2">
    <name type="scientific">Cirrhinus mrigala</name>
    <name type="common">Mrigala</name>
    <dbReference type="NCBI Taxonomy" id="683832"/>
    <lineage>
        <taxon>Eukaryota</taxon>
        <taxon>Metazoa</taxon>
        <taxon>Chordata</taxon>
        <taxon>Craniata</taxon>
        <taxon>Vertebrata</taxon>
        <taxon>Euteleostomi</taxon>
        <taxon>Actinopterygii</taxon>
        <taxon>Neopterygii</taxon>
        <taxon>Teleostei</taxon>
        <taxon>Ostariophysi</taxon>
        <taxon>Cypriniformes</taxon>
        <taxon>Cyprinidae</taxon>
        <taxon>Labeoninae</taxon>
        <taxon>Labeonini</taxon>
        <taxon>Cirrhinus</taxon>
    </lineage>
</organism>
<feature type="non-terminal residue" evidence="1">
    <location>
        <position position="57"/>
    </location>
</feature>